<reference evidence="5 6" key="1">
    <citation type="submission" date="2018-11" db="EMBL/GenBank/DDBJ databases">
        <authorList>
            <person name="Ye M.-Q."/>
            <person name="Du Z.-J."/>
        </authorList>
    </citation>
    <scope>NUCLEOTIDE SEQUENCE [LARGE SCALE GENOMIC DNA]</scope>
    <source>
        <strain evidence="5 6">U0105</strain>
    </source>
</reference>
<dbReference type="EMBL" id="RPOK01000001">
    <property type="protein sequence ID" value="RPJ67864.1"/>
    <property type="molecule type" value="Genomic_DNA"/>
</dbReference>
<name>A0A3N5ZA21_9ALTE</name>
<dbReference type="OrthoDB" id="166264at2"/>
<dbReference type="RefSeq" id="WP_124025867.1">
    <property type="nucleotide sequence ID" value="NZ_JBHRSN010000005.1"/>
</dbReference>
<organism evidence="5 6">
    <name type="scientific">Alteromonas sediminis</name>
    <dbReference type="NCBI Taxonomy" id="2259342"/>
    <lineage>
        <taxon>Bacteria</taxon>
        <taxon>Pseudomonadati</taxon>
        <taxon>Pseudomonadota</taxon>
        <taxon>Gammaproteobacteria</taxon>
        <taxon>Alteromonadales</taxon>
        <taxon>Alteromonadaceae</taxon>
        <taxon>Alteromonas/Salinimonas group</taxon>
        <taxon>Alteromonas</taxon>
    </lineage>
</organism>
<evidence type="ECO:0000313" key="6">
    <source>
        <dbReference type="Proteomes" id="UP000275281"/>
    </source>
</evidence>
<dbReference type="PANTHER" id="PTHR30154:SF54">
    <property type="entry name" value="POSSIBLE TRANSCRIPTIONAL REGULATORY PROTEIN (PROBABLY LRP_ASNC-FAMILY)"/>
    <property type="match status" value="1"/>
</dbReference>
<dbReference type="InterPro" id="IPR000485">
    <property type="entry name" value="AsnC-type_HTH_dom"/>
</dbReference>
<keyword evidence="1" id="KW-0805">Transcription regulation</keyword>
<dbReference type="GO" id="GO:0043565">
    <property type="term" value="F:sequence-specific DNA binding"/>
    <property type="evidence" value="ECO:0007669"/>
    <property type="project" value="InterPro"/>
</dbReference>
<keyword evidence="6" id="KW-1185">Reference proteome</keyword>
<dbReference type="PANTHER" id="PTHR30154">
    <property type="entry name" value="LEUCINE-RESPONSIVE REGULATORY PROTEIN"/>
    <property type="match status" value="1"/>
</dbReference>
<dbReference type="Gene3D" id="3.30.70.920">
    <property type="match status" value="1"/>
</dbReference>
<sequence>MARKLDTADLAILAALYSDPQTSNKAIAEAVGIAPSSCLERTRRLKVDGVIKGFYAQLNLTPLGGHIQAMVAVRLASHDRNTFKDFQSALLNSAEVLQLFHTGGENDVLLHVTVSDAPHLRDFVFDQITSRNDVTHVETSLIYDHKISNQLPHFENS</sequence>
<gene>
    <name evidence="5" type="ORF">DRW07_00175</name>
</gene>
<dbReference type="Pfam" id="PF01037">
    <property type="entry name" value="AsnC_trans_reg"/>
    <property type="match status" value="1"/>
</dbReference>
<dbReference type="GO" id="GO:0043200">
    <property type="term" value="P:response to amino acid"/>
    <property type="evidence" value="ECO:0007669"/>
    <property type="project" value="TreeGrafter"/>
</dbReference>
<proteinExistence type="predicted"/>
<dbReference type="Pfam" id="PF13412">
    <property type="entry name" value="HTH_24"/>
    <property type="match status" value="1"/>
</dbReference>
<protein>
    <submittedName>
        <fullName evidence="5">Lrp/AsnC family transcriptional regulator</fullName>
    </submittedName>
</protein>
<evidence type="ECO:0000259" key="4">
    <source>
        <dbReference type="PROSITE" id="PS50956"/>
    </source>
</evidence>
<dbReference type="SMART" id="SM00344">
    <property type="entry name" value="HTH_ASNC"/>
    <property type="match status" value="1"/>
</dbReference>
<evidence type="ECO:0000256" key="2">
    <source>
        <dbReference type="ARBA" id="ARBA00023125"/>
    </source>
</evidence>
<dbReference type="PRINTS" id="PR00033">
    <property type="entry name" value="HTHASNC"/>
</dbReference>
<dbReference type="Proteomes" id="UP000275281">
    <property type="component" value="Unassembled WGS sequence"/>
</dbReference>
<dbReference type="SUPFAM" id="SSF54909">
    <property type="entry name" value="Dimeric alpha+beta barrel"/>
    <property type="match status" value="1"/>
</dbReference>
<dbReference type="InterPro" id="IPR036388">
    <property type="entry name" value="WH-like_DNA-bd_sf"/>
</dbReference>
<evidence type="ECO:0000256" key="3">
    <source>
        <dbReference type="ARBA" id="ARBA00023163"/>
    </source>
</evidence>
<dbReference type="InterPro" id="IPR011008">
    <property type="entry name" value="Dimeric_a/b-barrel"/>
</dbReference>
<dbReference type="InterPro" id="IPR036390">
    <property type="entry name" value="WH_DNA-bd_sf"/>
</dbReference>
<dbReference type="SUPFAM" id="SSF46785">
    <property type="entry name" value="Winged helix' DNA-binding domain"/>
    <property type="match status" value="1"/>
</dbReference>
<keyword evidence="3" id="KW-0804">Transcription</keyword>
<keyword evidence="2" id="KW-0238">DNA-binding</keyword>
<dbReference type="PROSITE" id="PS50956">
    <property type="entry name" value="HTH_ASNC_2"/>
    <property type="match status" value="1"/>
</dbReference>
<evidence type="ECO:0000313" key="5">
    <source>
        <dbReference type="EMBL" id="RPJ67864.1"/>
    </source>
</evidence>
<evidence type="ECO:0000256" key="1">
    <source>
        <dbReference type="ARBA" id="ARBA00023015"/>
    </source>
</evidence>
<dbReference type="InterPro" id="IPR019887">
    <property type="entry name" value="Tscrpt_reg_AsnC/Lrp_C"/>
</dbReference>
<dbReference type="Gene3D" id="1.10.10.10">
    <property type="entry name" value="Winged helix-like DNA-binding domain superfamily/Winged helix DNA-binding domain"/>
    <property type="match status" value="1"/>
</dbReference>
<feature type="domain" description="HTH asnC-type" evidence="4">
    <location>
        <begin position="5"/>
        <end position="67"/>
    </location>
</feature>
<dbReference type="InterPro" id="IPR019888">
    <property type="entry name" value="Tscrpt_reg_AsnC-like"/>
</dbReference>
<dbReference type="AlphaFoldDB" id="A0A3N5ZA21"/>
<dbReference type="GO" id="GO:0005829">
    <property type="term" value="C:cytosol"/>
    <property type="evidence" value="ECO:0007669"/>
    <property type="project" value="TreeGrafter"/>
</dbReference>
<comment type="caution">
    <text evidence="5">The sequence shown here is derived from an EMBL/GenBank/DDBJ whole genome shotgun (WGS) entry which is preliminary data.</text>
</comment>
<accession>A0A3N5ZA21</accession>